<name>J9H7E0_9ZZZZ</name>
<organism evidence="1">
    <name type="scientific">gut metagenome</name>
    <dbReference type="NCBI Taxonomy" id="749906"/>
    <lineage>
        <taxon>unclassified sequences</taxon>
        <taxon>metagenomes</taxon>
        <taxon>organismal metagenomes</taxon>
    </lineage>
</organism>
<proteinExistence type="predicted"/>
<accession>J9H7E0</accession>
<comment type="caution">
    <text evidence="1">The sequence shown here is derived from an EMBL/GenBank/DDBJ whole genome shotgun (WGS) entry which is preliminary data.</text>
</comment>
<reference evidence="1" key="1">
    <citation type="journal article" date="2012" name="PLoS ONE">
        <title>Gene sets for utilization of primary and secondary nutrition supplies in the distal gut of endangered iberian lynx.</title>
        <authorList>
            <person name="Alcaide M."/>
            <person name="Messina E."/>
            <person name="Richter M."/>
            <person name="Bargiela R."/>
            <person name="Peplies J."/>
            <person name="Huws S.A."/>
            <person name="Newbold C.J."/>
            <person name="Golyshin P.N."/>
            <person name="Simon M.A."/>
            <person name="Lopez G."/>
            <person name="Yakimov M.M."/>
            <person name="Ferrer M."/>
        </authorList>
    </citation>
    <scope>NUCLEOTIDE SEQUENCE</scope>
</reference>
<gene>
    <name evidence="1" type="ORF">EVA_01758</name>
</gene>
<evidence type="ECO:0000313" key="1">
    <source>
        <dbReference type="EMBL" id="EJX10135.1"/>
    </source>
</evidence>
<dbReference type="EMBL" id="AMCI01000245">
    <property type="protein sequence ID" value="EJX10135.1"/>
    <property type="molecule type" value="Genomic_DNA"/>
</dbReference>
<protein>
    <submittedName>
        <fullName evidence="1">Uncharacterized protein</fullName>
    </submittedName>
</protein>
<sequence>MKQLDFKEFSVPTGITRQTHQVIDAREAMADLLYTHVNGIKAHRLAFKIFDSIGKTEFSDEEINMLRAAVERYCLPNVIDALDEMLIVE</sequence>
<dbReference type="AlphaFoldDB" id="J9H7E0"/>